<sequence length="454" mass="51728">MKKSLFIICLIASANILFAQTKKVVADKIIATVGDKIILKSEIDNSISDMQRQNIDVPANGKCLLLEQALGLKALVLQAEIDSIPVSDEDVDADIDNKIRYFINQYGSKEIVEQIAGKSLFQLKEDFRQTFKEQKLAQGERDKIVADVRITPQEVEAYYDSIPKDSLHFYESQLEVGEIVIYPKPSRDLENYAIDQLKEYKKEVEDGSKKFETLASLYTDDPGSKDNGGRYEINRNEKTWDPIFLAKAFSLKDGQISNVFKTKFGYHIIQMVSRNGDDAVIRHILKIPQISSIEVNQAKQQLDSVRSKLVAGTIDFGQAVSKYSEDENSKFTGGRIPARDQSTYLTIDELDKDLVLMLKDLKVGQYSQPTEFTDDRGKKAVRIVNILTKTEPHRENLKDDYDKVARRALEEKKNDVLEKWFAKKIPSFYVKISDDYKSCPEMQKWETNSTATSK</sequence>
<dbReference type="GO" id="GO:0003755">
    <property type="term" value="F:peptidyl-prolyl cis-trans isomerase activity"/>
    <property type="evidence" value="ECO:0007669"/>
    <property type="project" value="UniProtKB-KW"/>
</dbReference>
<keyword evidence="2" id="KW-0732">Signal</keyword>
<dbReference type="InterPro" id="IPR046357">
    <property type="entry name" value="PPIase_dom_sf"/>
</dbReference>
<dbReference type="InterPro" id="IPR050245">
    <property type="entry name" value="PrsA_foldase"/>
</dbReference>
<evidence type="ECO:0000256" key="2">
    <source>
        <dbReference type="SAM" id="SignalP"/>
    </source>
</evidence>
<evidence type="ECO:0000256" key="1">
    <source>
        <dbReference type="PROSITE-ProRule" id="PRU00278"/>
    </source>
</evidence>
<dbReference type="Gene3D" id="3.10.50.40">
    <property type="match status" value="2"/>
</dbReference>
<dbReference type="InterPro" id="IPR027304">
    <property type="entry name" value="Trigger_fact/SurA_dom_sf"/>
</dbReference>
<gene>
    <name evidence="4" type="ORF">FW778_07850</name>
</gene>
<evidence type="ECO:0000313" key="5">
    <source>
        <dbReference type="Proteomes" id="UP000326903"/>
    </source>
</evidence>
<organism evidence="4 5">
    <name type="scientific">Ginsengibacter hankyongi</name>
    <dbReference type="NCBI Taxonomy" id="2607284"/>
    <lineage>
        <taxon>Bacteria</taxon>
        <taxon>Pseudomonadati</taxon>
        <taxon>Bacteroidota</taxon>
        <taxon>Chitinophagia</taxon>
        <taxon>Chitinophagales</taxon>
        <taxon>Chitinophagaceae</taxon>
        <taxon>Ginsengibacter</taxon>
    </lineage>
</organism>
<keyword evidence="1" id="KW-0697">Rotamase</keyword>
<feature type="domain" description="PpiC" evidence="3">
    <location>
        <begin position="171"/>
        <end position="273"/>
    </location>
</feature>
<feature type="chain" id="PRO_5023828141" evidence="2">
    <location>
        <begin position="20"/>
        <end position="454"/>
    </location>
</feature>
<dbReference type="Proteomes" id="UP000326903">
    <property type="component" value="Unassembled WGS sequence"/>
</dbReference>
<dbReference type="PANTHER" id="PTHR47245">
    <property type="entry name" value="PEPTIDYLPROLYL ISOMERASE"/>
    <property type="match status" value="1"/>
</dbReference>
<name>A0A5J5IPH5_9BACT</name>
<dbReference type="EMBL" id="VYQF01000001">
    <property type="protein sequence ID" value="KAA9041917.1"/>
    <property type="molecule type" value="Genomic_DNA"/>
</dbReference>
<dbReference type="InterPro" id="IPR000297">
    <property type="entry name" value="PPIase_PpiC"/>
</dbReference>
<dbReference type="SUPFAM" id="SSF109998">
    <property type="entry name" value="Triger factor/SurA peptide-binding domain-like"/>
    <property type="match status" value="1"/>
</dbReference>
<accession>A0A5J5IPH5</accession>
<dbReference type="PANTHER" id="PTHR47245:SF2">
    <property type="entry name" value="PEPTIDYL-PROLYL CIS-TRANS ISOMERASE HP_0175-RELATED"/>
    <property type="match status" value="1"/>
</dbReference>
<dbReference type="Pfam" id="PF00639">
    <property type="entry name" value="Rotamase"/>
    <property type="match status" value="2"/>
</dbReference>
<protein>
    <submittedName>
        <fullName evidence="4">Peptidylprolyl isomerase</fullName>
    </submittedName>
</protein>
<keyword evidence="5" id="KW-1185">Reference proteome</keyword>
<feature type="domain" description="PpiC" evidence="3">
    <location>
        <begin position="276"/>
        <end position="371"/>
    </location>
</feature>
<dbReference type="AlphaFoldDB" id="A0A5J5IPH5"/>
<reference evidence="4 5" key="1">
    <citation type="submission" date="2019-09" db="EMBL/GenBank/DDBJ databases">
        <title>Draft genome sequence of Ginsengibacter sp. BR5-29.</title>
        <authorList>
            <person name="Im W.-T."/>
        </authorList>
    </citation>
    <scope>NUCLEOTIDE SEQUENCE [LARGE SCALE GENOMIC DNA]</scope>
    <source>
        <strain evidence="4 5">BR5-29</strain>
    </source>
</reference>
<evidence type="ECO:0000259" key="3">
    <source>
        <dbReference type="PROSITE" id="PS50198"/>
    </source>
</evidence>
<keyword evidence="1 4" id="KW-0413">Isomerase</keyword>
<dbReference type="PROSITE" id="PS50198">
    <property type="entry name" value="PPIC_PPIASE_2"/>
    <property type="match status" value="2"/>
</dbReference>
<proteinExistence type="predicted"/>
<dbReference type="RefSeq" id="WP_150414046.1">
    <property type="nucleotide sequence ID" value="NZ_VYQF01000001.1"/>
</dbReference>
<evidence type="ECO:0000313" key="4">
    <source>
        <dbReference type="EMBL" id="KAA9041917.1"/>
    </source>
</evidence>
<dbReference type="SUPFAM" id="SSF54534">
    <property type="entry name" value="FKBP-like"/>
    <property type="match status" value="2"/>
</dbReference>
<feature type="signal peptide" evidence="2">
    <location>
        <begin position="1"/>
        <end position="19"/>
    </location>
</feature>
<dbReference type="Gene3D" id="1.10.4030.10">
    <property type="entry name" value="Porin chaperone SurA, peptide-binding domain"/>
    <property type="match status" value="1"/>
</dbReference>
<comment type="caution">
    <text evidence="4">The sequence shown here is derived from an EMBL/GenBank/DDBJ whole genome shotgun (WGS) entry which is preliminary data.</text>
</comment>